<dbReference type="Pfam" id="PF13426">
    <property type="entry name" value="PAS_9"/>
    <property type="match status" value="1"/>
</dbReference>
<dbReference type="FunFam" id="3.30.565.10:FF:000010">
    <property type="entry name" value="Sensor histidine kinase RcsC"/>
    <property type="match status" value="1"/>
</dbReference>
<evidence type="ECO:0000256" key="6">
    <source>
        <dbReference type="PROSITE-ProRule" id="PRU00169"/>
    </source>
</evidence>
<evidence type="ECO:0000256" key="3">
    <source>
        <dbReference type="ARBA" id="ARBA00022553"/>
    </source>
</evidence>
<dbReference type="eggNOG" id="COG5002">
    <property type="taxonomic scope" value="Bacteria"/>
</dbReference>
<sequence length="867" mass="96957">MTDSEKTSRRIESQLVNFAQTPIHDKGLFQIVLSCLPMPYLLVDVDERVIQTNQACLDMLKIDGSVESCYEKKLSEVFYNDPMHPTVVGKSISENKIFRDIEVHTIDRHGSELQIVANVFPLYDLNSTCIGGMCIYVDTTERKRTEEALERRLVALTRPLDGSEGVQFEDMFNLVDIQRLQDEFANATRVASIITRPDGTPITNPSNFCRLCRDIIRSTERGRANCFRSDAMLGKLSTSGPTIRPCMSGGLWDAGAGISVGGRHIANWLIGQVRDVSHTEKQMRDYAKRIGADEDEVVEAFQDVPSMTTERFRQIAQVLFTLTKQLSSMAYQNVQQARFISDRKRAEDAVKLSEERFKKLFDNVDSVAVQGYDRNRKVIYWNNASEKIYGYKQNEAIGVHLEDLIIPPDMRLHVVEAIRQYAEEGKPIPAGELHLMRKDGTSVPVYSSHVMQTTSKGDIELFCLDVDLTELDVVRKELISAKDKAEASSMAKSEFLANMSHEIRTPLNGILGMLQLLETTTISDEQKEYLLGAIKSSKRLTRLLSDILDLSKIESKRTTIDQVEFDIEEVVRSVSEAFSISIKENGLSFRTVLDNNIPRRLIGDETRMRQILFNIVGNAIKFTPTGKIEVELSLLSHHTNKSCRVLVSVADTGIGIPADRLKDILEPFTQVDGSYIRSKQGAGLGLAIVRKLVALLGGNICIDSELGAGTTFYVVFNFQCTTESFAAIDKYGPASRERVNLNYNILVVEDEQINRIVTCKILNKIGCKTATAVDGQGALDMLAHSDYDLILMDIQMPIMDGVAATKAIRSLPRFQSKSKIPIIAMTAHAMLGDRKSFLAAGMDDYVAKPFKNTELIEAIMRVKGKEL</sequence>
<feature type="domain" description="Histidine kinase" evidence="7">
    <location>
        <begin position="498"/>
        <end position="720"/>
    </location>
</feature>
<feature type="domain" description="PAC" evidence="10">
    <location>
        <begin position="99"/>
        <end position="151"/>
    </location>
</feature>
<dbReference type="CDD" id="cd00082">
    <property type="entry name" value="HisKA"/>
    <property type="match status" value="1"/>
</dbReference>
<dbReference type="Gene3D" id="3.30.565.10">
    <property type="entry name" value="Histidine kinase-like ATPase, C-terminal domain"/>
    <property type="match status" value="1"/>
</dbReference>
<dbReference type="InterPro" id="IPR003594">
    <property type="entry name" value="HATPase_dom"/>
</dbReference>
<evidence type="ECO:0000256" key="2">
    <source>
        <dbReference type="ARBA" id="ARBA00012438"/>
    </source>
</evidence>
<dbReference type="CDD" id="cd17546">
    <property type="entry name" value="REC_hyHK_CKI1_RcsC-like"/>
    <property type="match status" value="1"/>
</dbReference>
<proteinExistence type="predicted"/>
<dbReference type="Gene3D" id="3.30.450.20">
    <property type="entry name" value="PAS domain"/>
    <property type="match status" value="2"/>
</dbReference>
<dbReference type="Pfam" id="PF00072">
    <property type="entry name" value="Response_reg"/>
    <property type="match status" value="1"/>
</dbReference>
<feature type="domain" description="Response regulatory" evidence="8">
    <location>
        <begin position="744"/>
        <end position="863"/>
    </location>
</feature>
<dbReference type="SUPFAM" id="SSF47384">
    <property type="entry name" value="Homodimeric domain of signal transducing histidine kinase"/>
    <property type="match status" value="1"/>
</dbReference>
<dbReference type="InterPro" id="IPR036890">
    <property type="entry name" value="HATPase_C_sf"/>
</dbReference>
<accession>C4XHM9</accession>
<dbReference type="Gene3D" id="3.40.50.2300">
    <property type="match status" value="1"/>
</dbReference>
<dbReference type="SUPFAM" id="SSF52172">
    <property type="entry name" value="CheY-like"/>
    <property type="match status" value="1"/>
</dbReference>
<organism evidence="11 12">
    <name type="scientific">Solidesulfovibrio magneticus (strain ATCC 700980 / DSM 13731 / RS-1)</name>
    <name type="common">Desulfovibrio magneticus</name>
    <dbReference type="NCBI Taxonomy" id="573370"/>
    <lineage>
        <taxon>Bacteria</taxon>
        <taxon>Pseudomonadati</taxon>
        <taxon>Thermodesulfobacteriota</taxon>
        <taxon>Desulfovibrionia</taxon>
        <taxon>Desulfovibrionales</taxon>
        <taxon>Desulfovibrionaceae</taxon>
        <taxon>Solidesulfovibrio</taxon>
    </lineage>
</organism>
<dbReference type="Pfam" id="PF00512">
    <property type="entry name" value="HisKA"/>
    <property type="match status" value="1"/>
</dbReference>
<keyword evidence="12" id="KW-1185">Reference proteome</keyword>
<dbReference type="InterPro" id="IPR011006">
    <property type="entry name" value="CheY-like_superfamily"/>
</dbReference>
<dbReference type="PROSITE" id="PS50110">
    <property type="entry name" value="RESPONSE_REGULATORY"/>
    <property type="match status" value="1"/>
</dbReference>
<dbReference type="Proteomes" id="UP000009071">
    <property type="component" value="Chromosome"/>
</dbReference>
<comment type="catalytic activity">
    <reaction evidence="1">
        <text>ATP + protein L-histidine = ADP + protein N-phospho-L-histidine.</text>
        <dbReference type="EC" id="2.7.13.3"/>
    </reaction>
</comment>
<dbReference type="Pfam" id="PF10114">
    <property type="entry name" value="PocR"/>
    <property type="match status" value="1"/>
</dbReference>
<dbReference type="PROSITE" id="PS50109">
    <property type="entry name" value="HIS_KIN"/>
    <property type="match status" value="1"/>
</dbReference>
<reference evidence="11 12" key="1">
    <citation type="journal article" date="2009" name="Genome Res.">
        <title>Whole genome sequence of Desulfovibrio magneticus strain RS-1 revealed common gene clusters in magnetotactic bacteria.</title>
        <authorList>
            <person name="Nakazawa H."/>
            <person name="Arakaki A."/>
            <person name="Narita-Yamada S."/>
            <person name="Yashiro I."/>
            <person name="Jinno K."/>
            <person name="Aoki N."/>
            <person name="Tsuruyama A."/>
            <person name="Okamura Y."/>
            <person name="Tanikawa S."/>
            <person name="Fujita N."/>
            <person name="Takeyama H."/>
            <person name="Matsunaga T."/>
        </authorList>
    </citation>
    <scope>NUCLEOTIDE SEQUENCE [LARGE SCALE GENOMIC DNA]</scope>
    <source>
        <strain evidence="12">ATCC 700980 / DSM 13731 / RS-1</strain>
    </source>
</reference>
<dbReference type="HOGENOM" id="CLU_000445_114_15_7"/>
<name>C4XHM9_SOLM1</name>
<evidence type="ECO:0000256" key="5">
    <source>
        <dbReference type="ARBA" id="ARBA00022777"/>
    </source>
</evidence>
<dbReference type="PROSITE" id="PS50113">
    <property type="entry name" value="PAC"/>
    <property type="match status" value="1"/>
</dbReference>
<dbReference type="InterPro" id="IPR013655">
    <property type="entry name" value="PAS_fold_3"/>
</dbReference>
<dbReference type="SMART" id="SM00448">
    <property type="entry name" value="REC"/>
    <property type="match status" value="1"/>
</dbReference>
<keyword evidence="4" id="KW-0808">Transferase</keyword>
<dbReference type="GO" id="GO:0009927">
    <property type="term" value="F:histidine phosphotransfer kinase activity"/>
    <property type="evidence" value="ECO:0007669"/>
    <property type="project" value="TreeGrafter"/>
</dbReference>
<dbReference type="AlphaFoldDB" id="C4XHM9"/>
<gene>
    <name evidence="11" type="ordered locus">DMR_29120</name>
</gene>
<keyword evidence="3 6" id="KW-0597">Phosphoprotein</keyword>
<feature type="domain" description="PAS" evidence="9">
    <location>
        <begin position="353"/>
        <end position="425"/>
    </location>
</feature>
<dbReference type="InterPro" id="IPR000014">
    <property type="entry name" value="PAS"/>
</dbReference>
<dbReference type="SMART" id="SM00091">
    <property type="entry name" value="PAS"/>
    <property type="match status" value="2"/>
</dbReference>
<evidence type="ECO:0000259" key="10">
    <source>
        <dbReference type="PROSITE" id="PS50113"/>
    </source>
</evidence>
<dbReference type="PANTHER" id="PTHR43047">
    <property type="entry name" value="TWO-COMPONENT HISTIDINE PROTEIN KINASE"/>
    <property type="match status" value="1"/>
</dbReference>
<dbReference type="SMART" id="SM00388">
    <property type="entry name" value="HisKA"/>
    <property type="match status" value="1"/>
</dbReference>
<dbReference type="GO" id="GO:0005886">
    <property type="term" value="C:plasma membrane"/>
    <property type="evidence" value="ECO:0007669"/>
    <property type="project" value="TreeGrafter"/>
</dbReference>
<dbReference type="InterPro" id="IPR018771">
    <property type="entry name" value="PocR_dom"/>
</dbReference>
<dbReference type="InterPro" id="IPR001789">
    <property type="entry name" value="Sig_transdc_resp-reg_receiver"/>
</dbReference>
<dbReference type="PANTHER" id="PTHR43047:SF72">
    <property type="entry name" value="OSMOSENSING HISTIDINE PROTEIN KINASE SLN1"/>
    <property type="match status" value="1"/>
</dbReference>
<dbReference type="Pfam" id="PF02518">
    <property type="entry name" value="HATPase_c"/>
    <property type="match status" value="1"/>
</dbReference>
<evidence type="ECO:0000259" key="9">
    <source>
        <dbReference type="PROSITE" id="PS50112"/>
    </source>
</evidence>
<dbReference type="RefSeq" id="WP_015861567.1">
    <property type="nucleotide sequence ID" value="NC_012796.1"/>
</dbReference>
<dbReference type="EMBL" id="AP010904">
    <property type="protein sequence ID" value="BAH76403.1"/>
    <property type="molecule type" value="Genomic_DNA"/>
</dbReference>
<evidence type="ECO:0000259" key="7">
    <source>
        <dbReference type="PROSITE" id="PS50109"/>
    </source>
</evidence>
<dbReference type="GO" id="GO:0000155">
    <property type="term" value="F:phosphorelay sensor kinase activity"/>
    <property type="evidence" value="ECO:0007669"/>
    <property type="project" value="InterPro"/>
</dbReference>
<dbReference type="NCBIfam" id="TIGR00229">
    <property type="entry name" value="sensory_box"/>
    <property type="match status" value="1"/>
</dbReference>
<dbReference type="PRINTS" id="PR00344">
    <property type="entry name" value="BCTRLSENSOR"/>
</dbReference>
<dbReference type="InterPro" id="IPR004358">
    <property type="entry name" value="Sig_transdc_His_kin-like_C"/>
</dbReference>
<evidence type="ECO:0000256" key="1">
    <source>
        <dbReference type="ARBA" id="ARBA00000085"/>
    </source>
</evidence>
<evidence type="ECO:0000313" key="12">
    <source>
        <dbReference type="Proteomes" id="UP000009071"/>
    </source>
</evidence>
<evidence type="ECO:0000256" key="4">
    <source>
        <dbReference type="ARBA" id="ARBA00022679"/>
    </source>
</evidence>
<dbReference type="InterPro" id="IPR000700">
    <property type="entry name" value="PAS-assoc_C"/>
</dbReference>
<dbReference type="EC" id="2.7.13.3" evidence="2"/>
<dbReference type="SUPFAM" id="SSF55874">
    <property type="entry name" value="ATPase domain of HSP90 chaperone/DNA topoisomerase II/histidine kinase"/>
    <property type="match status" value="1"/>
</dbReference>
<dbReference type="PROSITE" id="PS50112">
    <property type="entry name" value="PAS"/>
    <property type="match status" value="1"/>
</dbReference>
<dbReference type="InterPro" id="IPR036097">
    <property type="entry name" value="HisK_dim/P_sf"/>
</dbReference>
<dbReference type="InterPro" id="IPR005467">
    <property type="entry name" value="His_kinase_dom"/>
</dbReference>
<dbReference type="OrthoDB" id="9806821at2"/>
<protein>
    <recommendedName>
        <fullName evidence="2">histidine kinase</fullName>
        <ecNumber evidence="2">2.7.13.3</ecNumber>
    </recommendedName>
</protein>
<dbReference type="Pfam" id="PF08447">
    <property type="entry name" value="PAS_3"/>
    <property type="match status" value="1"/>
</dbReference>
<evidence type="ECO:0000313" key="11">
    <source>
        <dbReference type="EMBL" id="BAH76403.1"/>
    </source>
</evidence>
<feature type="modified residue" description="4-aspartylphosphate" evidence="6">
    <location>
        <position position="793"/>
    </location>
</feature>
<dbReference type="SUPFAM" id="SSF55785">
    <property type="entry name" value="PYP-like sensor domain (PAS domain)"/>
    <property type="match status" value="2"/>
</dbReference>
<dbReference type="Gene3D" id="1.10.287.130">
    <property type="match status" value="1"/>
</dbReference>
<dbReference type="STRING" id="573370.DMR_29120"/>
<keyword evidence="5" id="KW-0418">Kinase</keyword>
<evidence type="ECO:0000259" key="8">
    <source>
        <dbReference type="PROSITE" id="PS50110"/>
    </source>
</evidence>
<dbReference type="InterPro" id="IPR003661">
    <property type="entry name" value="HisK_dim/P_dom"/>
</dbReference>
<dbReference type="InterPro" id="IPR035965">
    <property type="entry name" value="PAS-like_dom_sf"/>
</dbReference>
<dbReference type="CDD" id="cd16922">
    <property type="entry name" value="HATPase_EvgS-ArcB-TorS-like"/>
    <property type="match status" value="1"/>
</dbReference>
<dbReference type="SMART" id="SM00387">
    <property type="entry name" value="HATPase_c"/>
    <property type="match status" value="1"/>
</dbReference>
<dbReference type="CDD" id="cd00130">
    <property type="entry name" value="PAS"/>
    <property type="match status" value="1"/>
</dbReference>
<dbReference type="KEGG" id="dma:DMR_29120"/>